<dbReference type="PANTHER" id="PTHR40465">
    <property type="entry name" value="CHROMOSOME 1, WHOLE GENOME SHOTGUN SEQUENCE"/>
    <property type="match status" value="1"/>
</dbReference>
<accession>A0A8H4R5C8</accession>
<feature type="transmembrane region" description="Helical" evidence="1">
    <location>
        <begin position="142"/>
        <end position="166"/>
    </location>
</feature>
<proteinExistence type="predicted"/>
<dbReference type="Proteomes" id="UP000521872">
    <property type="component" value="Unassembled WGS sequence"/>
</dbReference>
<comment type="caution">
    <text evidence="3">The sequence shown here is derived from an EMBL/GenBank/DDBJ whole genome shotgun (WGS) entry which is preliminary data.</text>
</comment>
<keyword evidence="4" id="KW-1185">Reference proteome</keyword>
<feature type="transmembrane region" description="Helical" evidence="1">
    <location>
        <begin position="281"/>
        <end position="305"/>
    </location>
</feature>
<keyword evidence="1" id="KW-0472">Membrane</keyword>
<dbReference type="EMBL" id="JAACJL010000002">
    <property type="protein sequence ID" value="KAF4622027.1"/>
    <property type="molecule type" value="Genomic_DNA"/>
</dbReference>
<dbReference type="PANTHER" id="PTHR40465:SF1">
    <property type="entry name" value="DUF6534 DOMAIN-CONTAINING PROTEIN"/>
    <property type="match status" value="1"/>
</dbReference>
<protein>
    <recommendedName>
        <fullName evidence="2">DUF6534 domain-containing protein</fullName>
    </recommendedName>
</protein>
<feature type="transmembrane region" description="Helical" evidence="1">
    <location>
        <begin position="202"/>
        <end position="220"/>
    </location>
</feature>
<evidence type="ECO:0000313" key="4">
    <source>
        <dbReference type="Proteomes" id="UP000521872"/>
    </source>
</evidence>
<keyword evidence="1" id="KW-1133">Transmembrane helix</keyword>
<gene>
    <name evidence="3" type="ORF">D9613_009541</name>
</gene>
<dbReference type="AlphaFoldDB" id="A0A8H4R5C8"/>
<feature type="domain" description="DUF6534" evidence="2">
    <location>
        <begin position="248"/>
        <end position="336"/>
    </location>
</feature>
<evidence type="ECO:0000313" key="3">
    <source>
        <dbReference type="EMBL" id="KAF4622027.1"/>
    </source>
</evidence>
<dbReference type="InterPro" id="IPR045339">
    <property type="entry name" value="DUF6534"/>
</dbReference>
<evidence type="ECO:0000259" key="2">
    <source>
        <dbReference type="Pfam" id="PF20152"/>
    </source>
</evidence>
<feature type="transmembrane region" description="Helical" evidence="1">
    <location>
        <begin position="240"/>
        <end position="260"/>
    </location>
</feature>
<feature type="transmembrane region" description="Helical" evidence="1">
    <location>
        <begin position="111"/>
        <end position="130"/>
    </location>
</feature>
<evidence type="ECO:0000256" key="1">
    <source>
        <dbReference type="SAM" id="Phobius"/>
    </source>
</evidence>
<reference evidence="3 4" key="1">
    <citation type="submission" date="2019-12" db="EMBL/GenBank/DDBJ databases">
        <authorList>
            <person name="Floudas D."/>
            <person name="Bentzer J."/>
            <person name="Ahren D."/>
            <person name="Johansson T."/>
            <person name="Persson P."/>
            <person name="Tunlid A."/>
        </authorList>
    </citation>
    <scope>NUCLEOTIDE SEQUENCE [LARGE SCALE GENOMIC DNA]</scope>
    <source>
        <strain evidence="3 4">CBS 102.39</strain>
    </source>
</reference>
<sequence>MVLPPVLSAGKTALLGSLSNKANITPMAWAASSTYVQNITFTRKADSISLEPAVILHLSTKLYMDDGSIKPLFVIDFNLSQLGDGIFVGALPSMPNCNPRSETNDHVDHTGFIFSTILVGVILRQAWNYAQRNNDGWKMRSLVSLLVILDIATTSNNVLLVHIYVIQHFGNLFELTVINVGFLIELALTVTVVFVRSYKLSGVIAVVATLGFASSLLTVAEQVKHARLFELTLAPIRVSAIFGHALVTVADGITTKVLFANFMKARSESGVKQTVSILERLLVIVVARGSLVTVANGLIIVLYIIYPMQLYWLAVQFFQSKLYIVTLLSMLNDRASCNLPATVLVSDNSRPSVVSESDAERLRSSMDLESARDGSCRNLSAITFARRSQASDWFGVEGS</sequence>
<feature type="transmembrane region" description="Helical" evidence="1">
    <location>
        <begin position="172"/>
        <end position="195"/>
    </location>
</feature>
<organism evidence="3 4">
    <name type="scientific">Agrocybe pediades</name>
    <dbReference type="NCBI Taxonomy" id="84607"/>
    <lineage>
        <taxon>Eukaryota</taxon>
        <taxon>Fungi</taxon>
        <taxon>Dikarya</taxon>
        <taxon>Basidiomycota</taxon>
        <taxon>Agaricomycotina</taxon>
        <taxon>Agaricomycetes</taxon>
        <taxon>Agaricomycetidae</taxon>
        <taxon>Agaricales</taxon>
        <taxon>Agaricineae</taxon>
        <taxon>Strophariaceae</taxon>
        <taxon>Agrocybe</taxon>
    </lineage>
</organism>
<feature type="transmembrane region" description="Helical" evidence="1">
    <location>
        <begin position="311"/>
        <end position="331"/>
    </location>
</feature>
<dbReference type="Pfam" id="PF20152">
    <property type="entry name" value="DUF6534"/>
    <property type="match status" value="1"/>
</dbReference>
<keyword evidence="1" id="KW-0812">Transmembrane</keyword>
<name>A0A8H4R5C8_9AGAR</name>